<organism evidence="2 3">
    <name type="scientific">Cryomyces antarcticus</name>
    <dbReference type="NCBI Taxonomy" id="329879"/>
    <lineage>
        <taxon>Eukaryota</taxon>
        <taxon>Fungi</taxon>
        <taxon>Dikarya</taxon>
        <taxon>Ascomycota</taxon>
        <taxon>Pezizomycotina</taxon>
        <taxon>Dothideomycetes</taxon>
        <taxon>Dothideomycetes incertae sedis</taxon>
        <taxon>Cryomyces</taxon>
    </lineage>
</organism>
<name>A0ABR0LM10_9PEZI</name>
<reference evidence="2 3" key="1">
    <citation type="submission" date="2023-08" db="EMBL/GenBank/DDBJ databases">
        <title>Black Yeasts Isolated from many extreme environments.</title>
        <authorList>
            <person name="Coleine C."/>
            <person name="Stajich J.E."/>
            <person name="Selbmann L."/>
        </authorList>
    </citation>
    <scope>NUCLEOTIDE SEQUENCE [LARGE SCALE GENOMIC DNA]</scope>
    <source>
        <strain evidence="2 3">CCFEE 536</strain>
    </source>
</reference>
<feature type="region of interest" description="Disordered" evidence="1">
    <location>
        <begin position="48"/>
        <end position="103"/>
    </location>
</feature>
<dbReference type="Proteomes" id="UP001357485">
    <property type="component" value="Unassembled WGS sequence"/>
</dbReference>
<feature type="compositionally biased region" description="Low complexity" evidence="1">
    <location>
        <begin position="56"/>
        <end position="67"/>
    </location>
</feature>
<feature type="non-terminal residue" evidence="2">
    <location>
        <position position="103"/>
    </location>
</feature>
<comment type="caution">
    <text evidence="2">The sequence shown here is derived from an EMBL/GenBank/DDBJ whole genome shotgun (WGS) entry which is preliminary data.</text>
</comment>
<keyword evidence="3" id="KW-1185">Reference proteome</keyword>
<protein>
    <submittedName>
        <fullName evidence="2">Uncharacterized protein</fullName>
    </submittedName>
</protein>
<evidence type="ECO:0000313" key="3">
    <source>
        <dbReference type="Proteomes" id="UP001357485"/>
    </source>
</evidence>
<proteinExistence type="predicted"/>
<evidence type="ECO:0000313" key="2">
    <source>
        <dbReference type="EMBL" id="KAK5199444.1"/>
    </source>
</evidence>
<sequence>MVFSSSLYDTLPTRPPTPPKDLNRDLSEALDFLDDSFEVARTAAGGHLAASNVDTPPEQSPSSSAEAVTNTSGKKSKRVGFSPWTNYHKAPGSLRESTERTPK</sequence>
<accession>A0ABR0LM10</accession>
<evidence type="ECO:0000256" key="1">
    <source>
        <dbReference type="SAM" id="MobiDB-lite"/>
    </source>
</evidence>
<gene>
    <name evidence="2" type="ORF">LTR16_006175</name>
</gene>
<feature type="region of interest" description="Disordered" evidence="1">
    <location>
        <begin position="1"/>
        <end position="24"/>
    </location>
</feature>
<dbReference type="EMBL" id="JAVRRA010017527">
    <property type="protein sequence ID" value="KAK5199444.1"/>
    <property type="molecule type" value="Genomic_DNA"/>
</dbReference>